<protein>
    <submittedName>
        <fullName evidence="9">ABC transporter permease</fullName>
    </submittedName>
</protein>
<evidence type="ECO:0000256" key="2">
    <source>
        <dbReference type="ARBA" id="ARBA00022448"/>
    </source>
</evidence>
<organism evidence="9 10">
    <name type="scientific">Bilifractor porci</name>
    <dbReference type="NCBI Taxonomy" id="2606636"/>
    <lineage>
        <taxon>Bacteria</taxon>
        <taxon>Bacillati</taxon>
        <taxon>Bacillota</taxon>
        <taxon>Clostridia</taxon>
        <taxon>Lachnospirales</taxon>
        <taxon>Lachnospiraceae</taxon>
        <taxon>Bilifractor</taxon>
    </lineage>
</organism>
<evidence type="ECO:0000256" key="6">
    <source>
        <dbReference type="ARBA" id="ARBA00022989"/>
    </source>
</evidence>
<evidence type="ECO:0000256" key="3">
    <source>
        <dbReference type="ARBA" id="ARBA00022475"/>
    </source>
</evidence>
<reference evidence="9 10" key="1">
    <citation type="submission" date="2019-08" db="EMBL/GenBank/DDBJ databases">
        <title>In-depth cultivation of the pig gut microbiome towards novel bacterial diversity and tailored functional studies.</title>
        <authorList>
            <person name="Wylensek D."/>
            <person name="Hitch T.C.A."/>
            <person name="Clavel T."/>
        </authorList>
    </citation>
    <scope>NUCLEOTIDE SEQUENCE [LARGE SCALE GENOMIC DNA]</scope>
    <source>
        <strain evidence="9 10">Oil+RF-744-WCA-WT-13</strain>
    </source>
</reference>
<keyword evidence="5 8" id="KW-0812">Transmembrane</keyword>
<keyword evidence="7 8" id="KW-0472">Membrane</keyword>
<feature type="transmembrane region" description="Helical" evidence="8">
    <location>
        <begin position="89"/>
        <end position="111"/>
    </location>
</feature>
<feature type="transmembrane region" description="Helical" evidence="8">
    <location>
        <begin position="208"/>
        <end position="229"/>
    </location>
</feature>
<dbReference type="PANTHER" id="PTHR32196:SF21">
    <property type="entry name" value="ABC TRANSPORTER PERMEASE PROTEIN YPHD-RELATED"/>
    <property type="match status" value="1"/>
</dbReference>
<name>A0A7X2P8J2_9FIRM</name>
<keyword evidence="6 8" id="KW-1133">Transmembrane helix</keyword>
<feature type="transmembrane region" description="Helical" evidence="8">
    <location>
        <begin position="157"/>
        <end position="178"/>
    </location>
</feature>
<keyword evidence="4" id="KW-0997">Cell inner membrane</keyword>
<feature type="transmembrane region" description="Helical" evidence="8">
    <location>
        <begin position="48"/>
        <end position="69"/>
    </location>
</feature>
<evidence type="ECO:0000256" key="5">
    <source>
        <dbReference type="ARBA" id="ARBA00022692"/>
    </source>
</evidence>
<evidence type="ECO:0000313" key="9">
    <source>
        <dbReference type="EMBL" id="MST82212.1"/>
    </source>
</evidence>
<evidence type="ECO:0000256" key="8">
    <source>
        <dbReference type="SAM" id="Phobius"/>
    </source>
</evidence>
<evidence type="ECO:0000256" key="4">
    <source>
        <dbReference type="ARBA" id="ARBA00022519"/>
    </source>
</evidence>
<dbReference type="CDD" id="cd06579">
    <property type="entry name" value="TM_PBP1_transp_AraH_like"/>
    <property type="match status" value="1"/>
</dbReference>
<dbReference type="Pfam" id="PF02653">
    <property type="entry name" value="BPD_transp_2"/>
    <property type="match status" value="1"/>
</dbReference>
<accession>A0A7X2P8J2</accession>
<feature type="transmembrane region" description="Helical" evidence="8">
    <location>
        <begin position="6"/>
        <end position="27"/>
    </location>
</feature>
<keyword evidence="3" id="KW-1003">Cell membrane</keyword>
<dbReference type="GO" id="GO:0005886">
    <property type="term" value="C:plasma membrane"/>
    <property type="evidence" value="ECO:0007669"/>
    <property type="project" value="UniProtKB-SubCell"/>
</dbReference>
<dbReference type="Proteomes" id="UP000466864">
    <property type="component" value="Unassembled WGS sequence"/>
</dbReference>
<feature type="transmembrane region" description="Helical" evidence="8">
    <location>
        <begin position="289"/>
        <end position="308"/>
    </location>
</feature>
<keyword evidence="2" id="KW-0813">Transport</keyword>
<dbReference type="EMBL" id="VUMV01000005">
    <property type="protein sequence ID" value="MST82212.1"/>
    <property type="molecule type" value="Genomic_DNA"/>
</dbReference>
<keyword evidence="10" id="KW-1185">Reference proteome</keyword>
<dbReference type="PANTHER" id="PTHR32196">
    <property type="entry name" value="ABC TRANSPORTER PERMEASE PROTEIN YPHD-RELATED-RELATED"/>
    <property type="match status" value="1"/>
</dbReference>
<dbReference type="GO" id="GO:0022857">
    <property type="term" value="F:transmembrane transporter activity"/>
    <property type="evidence" value="ECO:0007669"/>
    <property type="project" value="InterPro"/>
</dbReference>
<gene>
    <name evidence="9" type="ORF">FYJ60_07775</name>
</gene>
<proteinExistence type="predicted"/>
<comment type="caution">
    <text evidence="9">The sequence shown here is derived from an EMBL/GenBank/DDBJ whole genome shotgun (WGS) entry which is preliminary data.</text>
</comment>
<evidence type="ECO:0000313" key="10">
    <source>
        <dbReference type="Proteomes" id="UP000466864"/>
    </source>
</evidence>
<dbReference type="RefSeq" id="WP_154458127.1">
    <property type="nucleotide sequence ID" value="NZ_VUMV01000005.1"/>
</dbReference>
<feature type="transmembrane region" description="Helical" evidence="8">
    <location>
        <begin position="118"/>
        <end position="137"/>
    </location>
</feature>
<sequence>MQNKKQIINLASRFLILLILCVVMSFLRPDAFLTANNLRQVLLEQAPFTILISFGMSLCIISHGIDISLSSTMVLSAYLSANAFLNGKYFLGALIAIAVGGGFGALNGILISKIKVPAFIATYSVDFIALGLAYVICDGKYIYGFPDSFRALVTGELIPGLPNIALVTIVVFVILYVLTRFTNYGRGFYSIGHNATATKLSGIKADGIVCSVYIIGGLLAALTGVLYLARLNSADPSIRGTLTMDSLAASLIGGIPFSGGTGTLANTIAGAFIIVVIRNGMNILNVPTTWNQVVVGVVIVFSLFYEAFMDKMFVRLAAKNKTKEQAA</sequence>
<evidence type="ECO:0000256" key="1">
    <source>
        <dbReference type="ARBA" id="ARBA00004651"/>
    </source>
</evidence>
<evidence type="ECO:0000256" key="7">
    <source>
        <dbReference type="ARBA" id="ARBA00023136"/>
    </source>
</evidence>
<comment type="subcellular location">
    <subcellularLocation>
        <location evidence="1">Cell membrane</location>
        <topology evidence="1">Multi-pass membrane protein</topology>
    </subcellularLocation>
</comment>
<dbReference type="AlphaFoldDB" id="A0A7X2P8J2"/>
<dbReference type="InterPro" id="IPR001851">
    <property type="entry name" value="ABC_transp_permease"/>
</dbReference>
<feature type="transmembrane region" description="Helical" evidence="8">
    <location>
        <begin position="249"/>
        <end position="277"/>
    </location>
</feature>